<accession>A0A2M8LWQ9</accession>
<dbReference type="PANTHER" id="PTHR43794:SF11">
    <property type="entry name" value="AMIDOHYDROLASE-RELATED DOMAIN-CONTAINING PROTEIN"/>
    <property type="match status" value="1"/>
</dbReference>
<comment type="caution">
    <text evidence="4">The sequence shown here is derived from an EMBL/GenBank/DDBJ whole genome shotgun (WGS) entry which is preliminary data.</text>
</comment>
<proteinExistence type="predicted"/>
<dbReference type="GO" id="GO:0016810">
    <property type="term" value="F:hydrolase activity, acting on carbon-nitrogen (but not peptide) bonds"/>
    <property type="evidence" value="ECO:0007669"/>
    <property type="project" value="InterPro"/>
</dbReference>
<dbReference type="InterPro" id="IPR006680">
    <property type="entry name" value="Amidohydro-rel"/>
</dbReference>
<feature type="domain" description="Amidohydrolase-related" evidence="3">
    <location>
        <begin position="70"/>
        <end position="424"/>
    </location>
</feature>
<feature type="region of interest" description="Disordered" evidence="2">
    <location>
        <begin position="465"/>
        <end position="502"/>
    </location>
</feature>
<evidence type="ECO:0000313" key="5">
    <source>
        <dbReference type="Proteomes" id="UP000230407"/>
    </source>
</evidence>
<dbReference type="SUPFAM" id="SSF51338">
    <property type="entry name" value="Composite domain of metallo-dependent hydrolases"/>
    <property type="match status" value="1"/>
</dbReference>
<organism evidence="4 5">
    <name type="scientific">Streptomyces carminius</name>
    <dbReference type="NCBI Taxonomy" id="2665496"/>
    <lineage>
        <taxon>Bacteria</taxon>
        <taxon>Bacillati</taxon>
        <taxon>Actinomycetota</taxon>
        <taxon>Actinomycetes</taxon>
        <taxon>Kitasatosporales</taxon>
        <taxon>Streptomycetaceae</taxon>
        <taxon>Streptomyces</taxon>
    </lineage>
</organism>
<sequence>MATDTTPAAGPPDFAPGRPVVFRRATVLAVDTGAVVEDGDVLVTGGRIEAVGRELAVPAGTAEIDAAGGILLPGMVDTHRHMYQTALRGIGADWTLGQYFAFCYLNWGEVFRPRDIHAGNLLAAVEALDAGVTTVLDWSHGLRTPEHADAAVDALRAVPGRHVLAYGNLLGAPWEWATGTDFRTFAERRFTPGDDMLGLQLAFDVTGDPAFPERAAFEAARELGLRVTTHAGVWGATDDDSIRLMWEHGCMTPAVTYVHAASLSPDSCRRIADTGGTASVAAESELNAGQGYPPTRRLHEYGIPVSLSTDSAMWGSADLFAAMRATLNADRGRAHLAAHERGETVSHHRLRAEDVVRWATLGGARTLGLDSVTGSVTPGRKADLVLVKNDRSPVMSPVVHPYGHIVLQAGRGDVHTVMVDGRVVKYGHLLLGGLRDRLAAARSAAAETVEHVRAAMGEREWRTVREPALPAGAGGSGPYTYASREGRDGRDGGGGDGGGPEV</sequence>
<feature type="compositionally biased region" description="Basic and acidic residues" evidence="2">
    <location>
        <begin position="484"/>
        <end position="493"/>
    </location>
</feature>
<gene>
    <name evidence="4" type="ORF">CUT44_17800</name>
</gene>
<dbReference type="RefSeq" id="WP_100202868.1">
    <property type="nucleotide sequence ID" value="NZ_PGGW01000058.1"/>
</dbReference>
<keyword evidence="1 4" id="KW-0378">Hydrolase</keyword>
<reference evidence="4 5" key="1">
    <citation type="submission" date="2017-11" db="EMBL/GenBank/DDBJ databases">
        <title>Streptomyces carmine sp. nov., a novel actinomycete isolated from Sophora alopecuroides in Xinjiang, China.</title>
        <authorList>
            <person name="Wang Y."/>
            <person name="Luo X."/>
            <person name="Wan C."/>
            <person name="Zhang L."/>
        </authorList>
    </citation>
    <scope>NUCLEOTIDE SEQUENCE [LARGE SCALE GENOMIC DNA]</scope>
    <source>
        <strain evidence="4 5">TRM SA0054</strain>
    </source>
</reference>
<keyword evidence="5" id="KW-1185">Reference proteome</keyword>
<evidence type="ECO:0000259" key="3">
    <source>
        <dbReference type="Pfam" id="PF01979"/>
    </source>
</evidence>
<protein>
    <submittedName>
        <fullName evidence="4">Amidohydrolase</fullName>
    </submittedName>
</protein>
<dbReference type="PANTHER" id="PTHR43794">
    <property type="entry name" value="AMINOHYDROLASE SSNA-RELATED"/>
    <property type="match status" value="1"/>
</dbReference>
<dbReference type="EMBL" id="PGGW01000058">
    <property type="protein sequence ID" value="PJE96374.1"/>
    <property type="molecule type" value="Genomic_DNA"/>
</dbReference>
<dbReference type="SUPFAM" id="SSF51556">
    <property type="entry name" value="Metallo-dependent hydrolases"/>
    <property type="match status" value="1"/>
</dbReference>
<dbReference type="Gene3D" id="2.30.40.10">
    <property type="entry name" value="Urease, subunit C, domain 1"/>
    <property type="match status" value="1"/>
</dbReference>
<evidence type="ECO:0000313" key="4">
    <source>
        <dbReference type="EMBL" id="PJE96374.1"/>
    </source>
</evidence>
<name>A0A2M8LWQ9_9ACTN</name>
<evidence type="ECO:0000256" key="2">
    <source>
        <dbReference type="SAM" id="MobiDB-lite"/>
    </source>
</evidence>
<dbReference type="Gene3D" id="3.20.20.140">
    <property type="entry name" value="Metal-dependent hydrolases"/>
    <property type="match status" value="1"/>
</dbReference>
<dbReference type="InterPro" id="IPR032466">
    <property type="entry name" value="Metal_Hydrolase"/>
</dbReference>
<dbReference type="AlphaFoldDB" id="A0A2M8LWQ9"/>
<dbReference type="Pfam" id="PF01979">
    <property type="entry name" value="Amidohydro_1"/>
    <property type="match status" value="1"/>
</dbReference>
<dbReference type="InterPro" id="IPR011059">
    <property type="entry name" value="Metal-dep_hydrolase_composite"/>
</dbReference>
<dbReference type="Proteomes" id="UP000230407">
    <property type="component" value="Unassembled WGS sequence"/>
</dbReference>
<evidence type="ECO:0000256" key="1">
    <source>
        <dbReference type="ARBA" id="ARBA00022801"/>
    </source>
</evidence>
<dbReference type="InterPro" id="IPR050287">
    <property type="entry name" value="MTA/SAH_deaminase"/>
</dbReference>